<evidence type="ECO:0000313" key="3">
    <source>
        <dbReference type="EMBL" id="MEO9384216.1"/>
    </source>
</evidence>
<dbReference type="RefSeq" id="WP_347936697.1">
    <property type="nucleotide sequence ID" value="NZ_CP158160.1"/>
</dbReference>
<organism evidence="3 4">
    <name type="scientific">Chromobacterium phragmitis</name>
    <dbReference type="NCBI Taxonomy" id="2202141"/>
    <lineage>
        <taxon>Bacteria</taxon>
        <taxon>Pseudomonadati</taxon>
        <taxon>Pseudomonadota</taxon>
        <taxon>Betaproteobacteria</taxon>
        <taxon>Neisseriales</taxon>
        <taxon>Chromobacteriaceae</taxon>
        <taxon>Chromobacterium</taxon>
    </lineage>
</organism>
<proteinExistence type="predicted"/>
<dbReference type="Pfam" id="PF07687">
    <property type="entry name" value="M20_dimer"/>
    <property type="match status" value="1"/>
</dbReference>
<reference evidence="3 4" key="1">
    <citation type="submission" date="2024-05" db="EMBL/GenBank/DDBJ databases">
        <authorList>
            <person name="De Oliveira J.P."/>
            <person name="Noriler S.A."/>
            <person name="De Oliveira A.G."/>
            <person name="Sipoli D.S."/>
        </authorList>
    </citation>
    <scope>NUCLEOTIDE SEQUENCE [LARGE SCALE GENOMIC DNA]</scope>
    <source>
        <strain evidence="3 4">LABIM192</strain>
    </source>
</reference>
<sequence>MEAIAHVRVTGFDKISDAEARDMAVWRHDIHRHPETAFEEHRTAGKIAELLRSFGLEVETGIGKTGVVGTLRAGKGTRAIGLRADMDALHLQEEGDLPYRSEHKGRMHACGHDGHCAMLLGAARHLANSKDFDGVVHFIFQPAEENEGGARDMLDDGLFERFPVDGVYGLHNWPDLPVGQMATHPGPIMFAFDIFEIRLRGKGGHAAMPNRVNDVVVAQAQLVNMLQTIVSRNVDPLDPVVLSITQVEAGSTWNILPERAVLRGTVRHASTSVQALIEARMREVVDQVALAMGVEAELDYWYRYPATINTKAEARQAIEVAAALLGPENIKTNQRPSMGSEDFAFMLQRRPGCYAWLGVGGGEHRAGLHHPHYDFNDQALSVGAAYWVRLVETILAP</sequence>
<dbReference type="InterPro" id="IPR017439">
    <property type="entry name" value="Amidohydrolase"/>
</dbReference>
<gene>
    <name evidence="3" type="ORF">ABI908_08860</name>
</gene>
<dbReference type="PIRSF" id="PIRSF005962">
    <property type="entry name" value="Pept_M20D_amidohydro"/>
    <property type="match status" value="1"/>
</dbReference>
<dbReference type="Gene3D" id="3.40.630.10">
    <property type="entry name" value="Zn peptidases"/>
    <property type="match status" value="1"/>
</dbReference>
<dbReference type="SUPFAM" id="SSF55031">
    <property type="entry name" value="Bacterial exopeptidase dimerisation domain"/>
    <property type="match status" value="1"/>
</dbReference>
<dbReference type="InterPro" id="IPR011650">
    <property type="entry name" value="Peptidase_M20_dimer"/>
</dbReference>
<dbReference type="InterPro" id="IPR036264">
    <property type="entry name" value="Bact_exopeptidase_dim_dom"/>
</dbReference>
<dbReference type="Pfam" id="PF01546">
    <property type="entry name" value="Peptidase_M20"/>
    <property type="match status" value="1"/>
</dbReference>
<dbReference type="PANTHER" id="PTHR11014">
    <property type="entry name" value="PEPTIDASE M20 FAMILY MEMBER"/>
    <property type="match status" value="1"/>
</dbReference>
<dbReference type="EMBL" id="JBDXMI010000001">
    <property type="protein sequence ID" value="MEO9384216.1"/>
    <property type="molecule type" value="Genomic_DNA"/>
</dbReference>
<dbReference type="SUPFAM" id="SSF53187">
    <property type="entry name" value="Zn-dependent exopeptidases"/>
    <property type="match status" value="1"/>
</dbReference>
<evidence type="ECO:0000259" key="2">
    <source>
        <dbReference type="Pfam" id="PF07687"/>
    </source>
</evidence>
<feature type="domain" description="Peptidase M20 dimerisation" evidence="2">
    <location>
        <begin position="195"/>
        <end position="289"/>
    </location>
</feature>
<protein>
    <submittedName>
        <fullName evidence="3">M20 aminoacylase family protein</fullName>
    </submittedName>
</protein>
<keyword evidence="1" id="KW-0378">Hydrolase</keyword>
<dbReference type="CDD" id="cd05666">
    <property type="entry name" value="M20_Acy1-like"/>
    <property type="match status" value="1"/>
</dbReference>
<dbReference type="NCBIfam" id="TIGR01891">
    <property type="entry name" value="amidohydrolases"/>
    <property type="match status" value="1"/>
</dbReference>
<accession>A0ABV0ISH4</accession>
<name>A0ABV0ISH4_9NEIS</name>
<dbReference type="Proteomes" id="UP001462502">
    <property type="component" value="Unassembled WGS sequence"/>
</dbReference>
<dbReference type="InterPro" id="IPR002933">
    <property type="entry name" value="Peptidase_M20"/>
</dbReference>
<evidence type="ECO:0000313" key="4">
    <source>
        <dbReference type="Proteomes" id="UP001462502"/>
    </source>
</evidence>
<keyword evidence="4" id="KW-1185">Reference proteome</keyword>
<dbReference type="Gene3D" id="3.30.70.360">
    <property type="match status" value="1"/>
</dbReference>
<dbReference type="PANTHER" id="PTHR11014:SF63">
    <property type="entry name" value="METALLOPEPTIDASE, PUTATIVE (AFU_ORTHOLOGUE AFUA_6G09600)-RELATED"/>
    <property type="match status" value="1"/>
</dbReference>
<evidence type="ECO:0000256" key="1">
    <source>
        <dbReference type="ARBA" id="ARBA00022801"/>
    </source>
</evidence>
<comment type="caution">
    <text evidence="3">The sequence shown here is derived from an EMBL/GenBank/DDBJ whole genome shotgun (WGS) entry which is preliminary data.</text>
</comment>